<gene>
    <name evidence="4" type="ORF">ILP92_13105</name>
</gene>
<dbReference type="Gene3D" id="2.40.420.20">
    <property type="match status" value="1"/>
</dbReference>
<evidence type="ECO:0000313" key="4">
    <source>
        <dbReference type="EMBL" id="MBJ3763689.1"/>
    </source>
</evidence>
<dbReference type="Gene3D" id="6.10.140.1990">
    <property type="match status" value="1"/>
</dbReference>
<comment type="caution">
    <text evidence="4">The sequence shown here is derived from an EMBL/GenBank/DDBJ whole genome shotgun (WGS) entry which is preliminary data.</text>
</comment>
<dbReference type="GO" id="GO:0030313">
    <property type="term" value="C:cell envelope"/>
    <property type="evidence" value="ECO:0007669"/>
    <property type="project" value="UniProtKB-SubCell"/>
</dbReference>
<organism evidence="4 5">
    <name type="scientific">Palleronia pontilimi</name>
    <dbReference type="NCBI Taxonomy" id="1964209"/>
    <lineage>
        <taxon>Bacteria</taxon>
        <taxon>Pseudomonadati</taxon>
        <taxon>Pseudomonadota</taxon>
        <taxon>Alphaproteobacteria</taxon>
        <taxon>Rhodobacterales</taxon>
        <taxon>Roseobacteraceae</taxon>
        <taxon>Palleronia</taxon>
    </lineage>
</organism>
<dbReference type="RefSeq" id="WP_198916862.1">
    <property type="nucleotide sequence ID" value="NZ_JAEKPD010000013.1"/>
</dbReference>
<evidence type="ECO:0000256" key="1">
    <source>
        <dbReference type="ARBA" id="ARBA00023054"/>
    </source>
</evidence>
<evidence type="ECO:0000256" key="2">
    <source>
        <dbReference type="SAM" id="Coils"/>
    </source>
</evidence>
<reference evidence="4" key="1">
    <citation type="submission" date="2020-12" db="EMBL/GenBank/DDBJ databases">
        <title>Bacterial taxonomy.</title>
        <authorList>
            <person name="Pan X."/>
        </authorList>
    </citation>
    <scope>NUCLEOTIDE SEQUENCE</scope>
    <source>
        <strain evidence="4">KCTC 52957</strain>
    </source>
</reference>
<dbReference type="GO" id="GO:0019898">
    <property type="term" value="C:extrinsic component of membrane"/>
    <property type="evidence" value="ECO:0007669"/>
    <property type="project" value="InterPro"/>
</dbReference>
<dbReference type="SUPFAM" id="SSF56954">
    <property type="entry name" value="Outer membrane efflux proteins (OEP)"/>
    <property type="match status" value="1"/>
</dbReference>
<dbReference type="Proteomes" id="UP000642488">
    <property type="component" value="Unassembled WGS sequence"/>
</dbReference>
<accession>A0A934IAU9</accession>
<dbReference type="GO" id="GO:0015562">
    <property type="term" value="F:efflux transmembrane transporter activity"/>
    <property type="evidence" value="ECO:0007669"/>
    <property type="project" value="TreeGrafter"/>
</dbReference>
<proteinExistence type="predicted"/>
<dbReference type="GO" id="GO:1990195">
    <property type="term" value="C:macrolide transmembrane transporter complex"/>
    <property type="evidence" value="ECO:0007669"/>
    <property type="project" value="InterPro"/>
</dbReference>
<sequence>MRAKGLNLRSVIVSLLGLAAVAALLWVTFRPDPVPVDLSTVTRGPMQVTIDADGKTRVRDLYEIAAPIAGVARRSPVAVGDAVTGGETVVAVVEPVVPGLLDARTRMQAEAQVSEAEASLHVAETDLRRTEEERARAQSEYDRAQALVERGVSSLTRLEDAAERLAVATASVEAAQARIDMARGSLSRARAALVEPGSPDASVGACCVALRAPVDGVVLDIDVISARPVAMGARLATIGDPQDLEIVADLLSTDAVRLDPGALAHVERWGGAMPLEARLRRIEPKARTDISALGIEEQRVDAIFDLTSPLAARPRLGDGFSVFLRIVEWQADSTLQVPLSATFRQGDGWATFVVENGVARLRPVTMGRSAAQVVQVLDGLAEGTRVVTHPSDELEDGSPVVER</sequence>
<dbReference type="InterPro" id="IPR058637">
    <property type="entry name" value="YknX-like_C"/>
</dbReference>
<dbReference type="Pfam" id="PF25989">
    <property type="entry name" value="YknX_C"/>
    <property type="match status" value="1"/>
</dbReference>
<dbReference type="AlphaFoldDB" id="A0A934IAU9"/>
<dbReference type="EMBL" id="JAEKPD010000013">
    <property type="protein sequence ID" value="MBJ3763689.1"/>
    <property type="molecule type" value="Genomic_DNA"/>
</dbReference>
<name>A0A934IAU9_9RHOB</name>
<keyword evidence="1 2" id="KW-0175">Coiled coil</keyword>
<protein>
    <submittedName>
        <fullName evidence="4">HlyD family efflux transporter periplasmic adaptor subunit</fullName>
    </submittedName>
</protein>
<evidence type="ECO:0000259" key="3">
    <source>
        <dbReference type="Pfam" id="PF25989"/>
    </source>
</evidence>
<evidence type="ECO:0000313" key="5">
    <source>
        <dbReference type="Proteomes" id="UP000642488"/>
    </source>
</evidence>
<dbReference type="InterPro" id="IPR030190">
    <property type="entry name" value="MacA_alpha-hairpin_sf"/>
</dbReference>
<dbReference type="GO" id="GO:1990281">
    <property type="term" value="C:efflux pump complex"/>
    <property type="evidence" value="ECO:0007669"/>
    <property type="project" value="TreeGrafter"/>
</dbReference>
<dbReference type="PANTHER" id="PTHR30469">
    <property type="entry name" value="MULTIDRUG RESISTANCE PROTEIN MDTA"/>
    <property type="match status" value="1"/>
</dbReference>
<feature type="coiled-coil region" evidence="2">
    <location>
        <begin position="106"/>
        <end position="178"/>
    </location>
</feature>
<keyword evidence="5" id="KW-1185">Reference proteome</keyword>
<feature type="domain" description="YknX-like C-terminal permuted SH3-like" evidence="3">
    <location>
        <begin position="335"/>
        <end position="400"/>
    </location>
</feature>
<dbReference type="GO" id="GO:1990961">
    <property type="term" value="P:xenobiotic detoxification by transmembrane export across the plasma membrane"/>
    <property type="evidence" value="ECO:0007669"/>
    <property type="project" value="InterPro"/>
</dbReference>